<feature type="region of interest" description="Disordered" evidence="1">
    <location>
        <begin position="104"/>
        <end position="125"/>
    </location>
</feature>
<dbReference type="PANTHER" id="PTHR12243:SF67">
    <property type="entry name" value="COREPRESSOR OF PANGOLIN, ISOFORM A-RELATED"/>
    <property type="match status" value="1"/>
</dbReference>
<organism evidence="4">
    <name type="scientific">Drosophila grimshawi</name>
    <name type="common">Hawaiian fruit fly</name>
    <name type="synonym">Idiomyia grimshawi</name>
    <dbReference type="NCBI Taxonomy" id="7222"/>
    <lineage>
        <taxon>Eukaryota</taxon>
        <taxon>Metazoa</taxon>
        <taxon>Ecdysozoa</taxon>
        <taxon>Arthropoda</taxon>
        <taxon>Hexapoda</taxon>
        <taxon>Insecta</taxon>
        <taxon>Pterygota</taxon>
        <taxon>Neoptera</taxon>
        <taxon>Endopterygota</taxon>
        <taxon>Diptera</taxon>
        <taxon>Brachycera</taxon>
        <taxon>Muscomorpha</taxon>
        <taxon>Ephydroidea</taxon>
        <taxon>Drosophilidae</taxon>
        <taxon>Drosophila</taxon>
        <taxon>Hawaiian Drosophila</taxon>
    </lineage>
</organism>
<feature type="domain" description="MADF" evidence="2">
    <location>
        <begin position="19"/>
        <end position="99"/>
    </location>
</feature>
<reference evidence="3 4" key="1">
    <citation type="journal article" date="2007" name="Nature">
        <title>Evolution of genes and genomes on the Drosophila phylogeny.</title>
        <authorList>
            <consortium name="Drosophila 12 Genomes Consortium"/>
            <person name="Clark A.G."/>
            <person name="Eisen M.B."/>
            <person name="Smith D.R."/>
            <person name="Bergman C.M."/>
            <person name="Oliver B."/>
            <person name="Markow T.A."/>
            <person name="Kaufman T.C."/>
            <person name="Kellis M."/>
            <person name="Gelbart W."/>
            <person name="Iyer V.N."/>
            <person name="Pollard D.A."/>
            <person name="Sackton T.B."/>
            <person name="Larracuente A.M."/>
            <person name="Singh N.D."/>
            <person name="Abad J.P."/>
            <person name="Abt D.N."/>
            <person name="Adryan B."/>
            <person name="Aguade M."/>
            <person name="Akashi H."/>
            <person name="Anderson W.W."/>
            <person name="Aquadro C.F."/>
            <person name="Ardell D.H."/>
            <person name="Arguello R."/>
            <person name="Artieri C.G."/>
            <person name="Barbash D.A."/>
            <person name="Barker D."/>
            <person name="Barsanti P."/>
            <person name="Batterham P."/>
            <person name="Batzoglou S."/>
            <person name="Begun D."/>
            <person name="Bhutkar A."/>
            <person name="Blanco E."/>
            <person name="Bosak S.A."/>
            <person name="Bradley R.K."/>
            <person name="Brand A.D."/>
            <person name="Brent M.R."/>
            <person name="Brooks A.N."/>
            <person name="Brown R.H."/>
            <person name="Butlin R.K."/>
            <person name="Caggese C."/>
            <person name="Calvi B.R."/>
            <person name="Bernardo de Carvalho A."/>
            <person name="Caspi A."/>
            <person name="Castrezana S."/>
            <person name="Celniker S.E."/>
            <person name="Chang J.L."/>
            <person name="Chapple C."/>
            <person name="Chatterji S."/>
            <person name="Chinwalla A."/>
            <person name="Civetta A."/>
            <person name="Clifton S.W."/>
            <person name="Comeron J.M."/>
            <person name="Costello J.C."/>
            <person name="Coyne J.A."/>
            <person name="Daub J."/>
            <person name="David R.G."/>
            <person name="Delcher A.L."/>
            <person name="Delehaunty K."/>
            <person name="Do C.B."/>
            <person name="Ebling H."/>
            <person name="Edwards K."/>
            <person name="Eickbush T."/>
            <person name="Evans J.D."/>
            <person name="Filipski A."/>
            <person name="Findeiss S."/>
            <person name="Freyhult E."/>
            <person name="Fulton L."/>
            <person name="Fulton R."/>
            <person name="Garcia A.C."/>
            <person name="Gardiner A."/>
            <person name="Garfield D.A."/>
            <person name="Garvin B.E."/>
            <person name="Gibson G."/>
            <person name="Gilbert D."/>
            <person name="Gnerre S."/>
            <person name="Godfrey J."/>
            <person name="Good R."/>
            <person name="Gotea V."/>
            <person name="Gravely B."/>
            <person name="Greenberg A.J."/>
            <person name="Griffiths-Jones S."/>
            <person name="Gross S."/>
            <person name="Guigo R."/>
            <person name="Gustafson E.A."/>
            <person name="Haerty W."/>
            <person name="Hahn M.W."/>
            <person name="Halligan D.L."/>
            <person name="Halpern A.L."/>
            <person name="Halter G.M."/>
            <person name="Han M.V."/>
            <person name="Heger A."/>
            <person name="Hillier L."/>
            <person name="Hinrichs A.S."/>
            <person name="Holmes I."/>
            <person name="Hoskins R.A."/>
            <person name="Hubisz M.J."/>
            <person name="Hultmark D."/>
            <person name="Huntley M.A."/>
            <person name="Jaffe D.B."/>
            <person name="Jagadeeshan S."/>
            <person name="Jeck W.R."/>
            <person name="Johnson J."/>
            <person name="Jones C.D."/>
            <person name="Jordan W.C."/>
            <person name="Karpen G.H."/>
            <person name="Kataoka E."/>
            <person name="Keightley P.D."/>
            <person name="Kheradpour P."/>
            <person name="Kirkness E.F."/>
            <person name="Koerich L.B."/>
            <person name="Kristiansen K."/>
            <person name="Kudrna D."/>
            <person name="Kulathinal R.J."/>
            <person name="Kumar S."/>
            <person name="Kwok R."/>
            <person name="Lander E."/>
            <person name="Langley C.H."/>
            <person name="Lapoint R."/>
            <person name="Lazzaro B.P."/>
            <person name="Lee S.J."/>
            <person name="Levesque L."/>
            <person name="Li R."/>
            <person name="Lin C.F."/>
            <person name="Lin M.F."/>
            <person name="Lindblad-Toh K."/>
            <person name="Llopart A."/>
            <person name="Long M."/>
            <person name="Low L."/>
            <person name="Lozovsky E."/>
            <person name="Lu J."/>
            <person name="Luo M."/>
            <person name="Machado C.A."/>
            <person name="Makalowski W."/>
            <person name="Marzo M."/>
            <person name="Matsuda M."/>
            <person name="Matzkin L."/>
            <person name="McAllister B."/>
            <person name="McBride C.S."/>
            <person name="McKernan B."/>
            <person name="McKernan K."/>
            <person name="Mendez-Lago M."/>
            <person name="Minx P."/>
            <person name="Mollenhauer M.U."/>
            <person name="Montooth K."/>
            <person name="Mount S.M."/>
            <person name="Mu X."/>
            <person name="Myers E."/>
            <person name="Negre B."/>
            <person name="Newfeld S."/>
            <person name="Nielsen R."/>
            <person name="Noor M.A."/>
            <person name="O'Grady P."/>
            <person name="Pachter L."/>
            <person name="Papaceit M."/>
            <person name="Parisi M.J."/>
            <person name="Parisi M."/>
            <person name="Parts L."/>
            <person name="Pedersen J.S."/>
            <person name="Pesole G."/>
            <person name="Phillippy A.M."/>
            <person name="Ponting C.P."/>
            <person name="Pop M."/>
            <person name="Porcelli D."/>
            <person name="Powell J.R."/>
            <person name="Prohaska S."/>
            <person name="Pruitt K."/>
            <person name="Puig M."/>
            <person name="Quesneville H."/>
            <person name="Ram K.R."/>
            <person name="Rand D."/>
            <person name="Rasmussen M.D."/>
            <person name="Reed L.K."/>
            <person name="Reenan R."/>
            <person name="Reily A."/>
            <person name="Remington K.A."/>
            <person name="Rieger T.T."/>
            <person name="Ritchie M.G."/>
            <person name="Robin C."/>
            <person name="Rogers Y.H."/>
            <person name="Rohde C."/>
            <person name="Rozas J."/>
            <person name="Rubenfield M.J."/>
            <person name="Ruiz A."/>
            <person name="Russo S."/>
            <person name="Salzberg S.L."/>
            <person name="Sanchez-Gracia A."/>
            <person name="Saranga D.J."/>
            <person name="Sato H."/>
            <person name="Schaeffer S.W."/>
            <person name="Schatz M.C."/>
            <person name="Schlenke T."/>
            <person name="Schwartz R."/>
            <person name="Segarra C."/>
            <person name="Singh R.S."/>
            <person name="Sirot L."/>
            <person name="Sirota M."/>
            <person name="Sisneros N.B."/>
            <person name="Smith C.D."/>
            <person name="Smith T.F."/>
            <person name="Spieth J."/>
            <person name="Stage D.E."/>
            <person name="Stark A."/>
            <person name="Stephan W."/>
            <person name="Strausberg R.L."/>
            <person name="Strempel S."/>
            <person name="Sturgill D."/>
            <person name="Sutton G."/>
            <person name="Sutton G.G."/>
            <person name="Tao W."/>
            <person name="Teichmann S."/>
            <person name="Tobari Y.N."/>
            <person name="Tomimura Y."/>
            <person name="Tsolas J.M."/>
            <person name="Valente V.L."/>
            <person name="Venter E."/>
            <person name="Venter J.C."/>
            <person name="Vicario S."/>
            <person name="Vieira F.G."/>
            <person name="Vilella A.J."/>
            <person name="Villasante A."/>
            <person name="Walenz B."/>
            <person name="Wang J."/>
            <person name="Wasserman M."/>
            <person name="Watts T."/>
            <person name="Wilson D."/>
            <person name="Wilson R.K."/>
            <person name="Wing R.A."/>
            <person name="Wolfner M.F."/>
            <person name="Wong A."/>
            <person name="Wong G.K."/>
            <person name="Wu C.I."/>
            <person name="Wu G."/>
            <person name="Yamamoto D."/>
            <person name="Yang H.P."/>
            <person name="Yang S.P."/>
            <person name="Yorke J.A."/>
            <person name="Yoshida K."/>
            <person name="Zdobnov E."/>
            <person name="Zhang P."/>
            <person name="Zhang Y."/>
            <person name="Zimin A.V."/>
            <person name="Baldwin J."/>
            <person name="Abdouelleil A."/>
            <person name="Abdulkadir J."/>
            <person name="Abebe A."/>
            <person name="Abera B."/>
            <person name="Abreu J."/>
            <person name="Acer S.C."/>
            <person name="Aftuck L."/>
            <person name="Alexander A."/>
            <person name="An P."/>
            <person name="Anderson E."/>
            <person name="Anderson S."/>
            <person name="Arachi H."/>
            <person name="Azer M."/>
            <person name="Bachantsang P."/>
            <person name="Barry A."/>
            <person name="Bayul T."/>
            <person name="Berlin A."/>
            <person name="Bessette D."/>
            <person name="Bloom T."/>
            <person name="Blye J."/>
            <person name="Boguslavskiy L."/>
            <person name="Bonnet C."/>
            <person name="Boukhgalter B."/>
            <person name="Bourzgui I."/>
            <person name="Brown A."/>
            <person name="Cahill P."/>
            <person name="Channer S."/>
            <person name="Cheshatsang Y."/>
            <person name="Chuda L."/>
            <person name="Citroen M."/>
            <person name="Collymore A."/>
            <person name="Cooke P."/>
            <person name="Costello M."/>
            <person name="D'Aco K."/>
            <person name="Daza R."/>
            <person name="De Haan G."/>
            <person name="DeGray S."/>
            <person name="DeMaso C."/>
            <person name="Dhargay N."/>
            <person name="Dooley K."/>
            <person name="Dooley E."/>
            <person name="Doricent M."/>
            <person name="Dorje P."/>
            <person name="Dorjee K."/>
            <person name="Dupes A."/>
            <person name="Elong R."/>
            <person name="Falk J."/>
            <person name="Farina A."/>
            <person name="Faro S."/>
            <person name="Ferguson D."/>
            <person name="Fisher S."/>
            <person name="Foley C.D."/>
            <person name="Franke A."/>
            <person name="Friedrich D."/>
            <person name="Gadbois L."/>
            <person name="Gearin G."/>
            <person name="Gearin C.R."/>
            <person name="Giannoukos G."/>
            <person name="Goode T."/>
            <person name="Graham J."/>
            <person name="Grandbois E."/>
            <person name="Grewal S."/>
            <person name="Gyaltsen K."/>
            <person name="Hafez N."/>
            <person name="Hagos B."/>
            <person name="Hall J."/>
            <person name="Henson C."/>
            <person name="Hollinger A."/>
            <person name="Honan T."/>
            <person name="Huard M.D."/>
            <person name="Hughes L."/>
            <person name="Hurhula B."/>
            <person name="Husby M.E."/>
            <person name="Kamat A."/>
            <person name="Kanga B."/>
            <person name="Kashin S."/>
            <person name="Khazanovich D."/>
            <person name="Kisner P."/>
            <person name="Lance K."/>
            <person name="Lara M."/>
            <person name="Lee W."/>
            <person name="Lennon N."/>
            <person name="Letendre F."/>
            <person name="LeVine R."/>
            <person name="Lipovsky A."/>
            <person name="Liu X."/>
            <person name="Liu J."/>
            <person name="Liu S."/>
            <person name="Lokyitsang T."/>
            <person name="Lokyitsang Y."/>
            <person name="Lubonja R."/>
            <person name="Lui A."/>
            <person name="MacDonald P."/>
            <person name="Magnisalis V."/>
            <person name="Maru K."/>
            <person name="Matthews C."/>
            <person name="McCusker W."/>
            <person name="McDonough S."/>
            <person name="Mehta T."/>
            <person name="Meldrim J."/>
            <person name="Meneus L."/>
            <person name="Mihai O."/>
            <person name="Mihalev A."/>
            <person name="Mihova T."/>
            <person name="Mittelman R."/>
            <person name="Mlenga V."/>
            <person name="Montmayeur A."/>
            <person name="Mulrain L."/>
            <person name="Navidi A."/>
            <person name="Naylor J."/>
            <person name="Negash T."/>
            <person name="Nguyen T."/>
            <person name="Nguyen N."/>
            <person name="Nicol R."/>
            <person name="Norbu C."/>
            <person name="Norbu N."/>
            <person name="Novod N."/>
            <person name="O'Neill B."/>
            <person name="Osman S."/>
            <person name="Markiewicz E."/>
            <person name="Oyono O.L."/>
            <person name="Patti C."/>
            <person name="Phunkhang P."/>
            <person name="Pierre F."/>
            <person name="Priest M."/>
            <person name="Raghuraman S."/>
            <person name="Rege F."/>
            <person name="Reyes R."/>
            <person name="Rise C."/>
            <person name="Rogov P."/>
            <person name="Ross K."/>
            <person name="Ryan E."/>
            <person name="Settipalli S."/>
            <person name="Shea T."/>
            <person name="Sherpa N."/>
            <person name="Shi L."/>
            <person name="Shih D."/>
            <person name="Sparrow T."/>
            <person name="Spaulding J."/>
            <person name="Stalker J."/>
            <person name="Stange-Thomann N."/>
            <person name="Stavropoulos S."/>
            <person name="Stone C."/>
            <person name="Strader C."/>
            <person name="Tesfaye S."/>
            <person name="Thomson T."/>
            <person name="Thoulutsang Y."/>
            <person name="Thoulutsang D."/>
            <person name="Topham K."/>
            <person name="Topping I."/>
            <person name="Tsamla T."/>
            <person name="Vassiliev H."/>
            <person name="Vo A."/>
            <person name="Wangchuk T."/>
            <person name="Wangdi T."/>
            <person name="Weiand M."/>
            <person name="Wilkinson J."/>
            <person name="Wilson A."/>
            <person name="Yadav S."/>
            <person name="Young G."/>
            <person name="Yu Q."/>
            <person name="Zembek L."/>
            <person name="Zhong D."/>
            <person name="Zimmer A."/>
            <person name="Zwirko Z."/>
            <person name="Jaffe D.B."/>
            <person name="Alvarez P."/>
            <person name="Brockman W."/>
            <person name="Butler J."/>
            <person name="Chin C."/>
            <person name="Gnerre S."/>
            <person name="Grabherr M."/>
            <person name="Kleber M."/>
            <person name="Mauceli E."/>
            <person name="MacCallum I."/>
        </authorList>
    </citation>
    <scope>NUCLEOTIDE SEQUENCE [LARGE SCALE GENOMIC DNA]</scope>
    <source>
        <strain evidence="4">Tucson 15287-2541.00</strain>
    </source>
</reference>
<dbReference type="Proteomes" id="UP000001070">
    <property type="component" value="Unassembled WGS sequence"/>
</dbReference>
<dbReference type="OrthoDB" id="7883883at2759"/>
<evidence type="ECO:0000259" key="2">
    <source>
        <dbReference type="PROSITE" id="PS51029"/>
    </source>
</evidence>
<dbReference type="InterPro" id="IPR039353">
    <property type="entry name" value="TF_Adf1"/>
</dbReference>
<dbReference type="KEGG" id="dgr:6556614"/>
<evidence type="ECO:0000256" key="1">
    <source>
        <dbReference type="SAM" id="MobiDB-lite"/>
    </source>
</evidence>
<dbReference type="InParanoid" id="B4IYC3"/>
<dbReference type="HOGENOM" id="CLU_1205863_0_0_1"/>
<name>B4IYC3_DROGR</name>
<dbReference type="InterPro" id="IPR006578">
    <property type="entry name" value="MADF-dom"/>
</dbReference>
<dbReference type="SMART" id="SM00595">
    <property type="entry name" value="MADF"/>
    <property type="match status" value="1"/>
</dbReference>
<evidence type="ECO:0000313" key="3">
    <source>
        <dbReference type="EMBL" id="EDV96573.1"/>
    </source>
</evidence>
<evidence type="ECO:0000313" key="4">
    <source>
        <dbReference type="Proteomes" id="UP000001070"/>
    </source>
</evidence>
<accession>B4IYC3</accession>
<dbReference type="AlphaFoldDB" id="B4IYC3"/>
<dbReference type="OMA" id="RNANKHE"/>
<dbReference type="EMBL" id="CH916366">
    <property type="protein sequence ID" value="EDV96573.1"/>
    <property type="molecule type" value="Genomic_DNA"/>
</dbReference>
<dbReference type="eggNOG" id="ENOG502RVR7">
    <property type="taxonomic scope" value="Eukaryota"/>
</dbReference>
<gene>
    <name evidence="3" type="primary">Dgri\GH16328</name>
    <name evidence="3" type="ORF">Dgri_GH16328</name>
</gene>
<keyword evidence="4" id="KW-1185">Reference proteome</keyword>
<dbReference type="PANTHER" id="PTHR12243">
    <property type="entry name" value="MADF DOMAIN TRANSCRIPTION FACTOR"/>
    <property type="match status" value="1"/>
</dbReference>
<sequence length="230" mass="26271">MKPEKPKKVKVWEHEQIVKFIDLVKNQESIWKLNEVGPWKKKTRKEAWSKVADSFGNQFDEEDLLKKWNTLRGSYNVVSKTNRAWLYRKSLSFLDSRYDQPVISSTQRSATPPRKSSQDESIDTVEEDDTIISSDVQLPNSSAAVSNVTTTTPASAAHRQQGMGAVDRDEALVTFILSELRTLSESNANILRCRLQRSLLEFNEENQNNMSMSMNAADLVEMNYGTSKNY</sequence>
<dbReference type="PhylomeDB" id="B4IYC3"/>
<dbReference type="PROSITE" id="PS51029">
    <property type="entry name" value="MADF"/>
    <property type="match status" value="1"/>
</dbReference>
<proteinExistence type="predicted"/>
<dbReference type="Pfam" id="PF10545">
    <property type="entry name" value="MADF_DNA_bdg"/>
    <property type="match status" value="1"/>
</dbReference>
<protein>
    <submittedName>
        <fullName evidence="3">GH16328</fullName>
    </submittedName>
</protein>